<dbReference type="EMBL" id="CP059567">
    <property type="protein sequence ID" value="QMT40013.1"/>
    <property type="molecule type" value="Genomic_DNA"/>
</dbReference>
<gene>
    <name evidence="1" type="ORF">H3L94_09160</name>
</gene>
<name>A0A7D7T5E0_9NEIS</name>
<sequence>MSESKRKILENISNINQEIARENEIAARFLYQEKYESAAQNFFNLFGLNQKLGIEFAKLAQHFSDEDLED</sequence>
<protein>
    <submittedName>
        <fullName evidence="1">Uncharacterized protein</fullName>
    </submittedName>
</protein>
<accession>A0A7D7T5E0</accession>
<organism evidence="1 2">
    <name type="scientific">Neisseria shayeganii</name>
    <dbReference type="NCBI Taxonomy" id="607712"/>
    <lineage>
        <taxon>Bacteria</taxon>
        <taxon>Pseudomonadati</taxon>
        <taxon>Pseudomonadota</taxon>
        <taxon>Betaproteobacteria</taxon>
        <taxon>Neisseriales</taxon>
        <taxon>Neisseriaceae</taxon>
        <taxon>Neisseria</taxon>
    </lineage>
</organism>
<evidence type="ECO:0000313" key="2">
    <source>
        <dbReference type="Proteomes" id="UP000514752"/>
    </source>
</evidence>
<dbReference type="RefSeq" id="WP_182121771.1">
    <property type="nucleotide sequence ID" value="NZ_CP059567.1"/>
</dbReference>
<dbReference type="Proteomes" id="UP000514752">
    <property type="component" value="Chromosome"/>
</dbReference>
<evidence type="ECO:0000313" key="1">
    <source>
        <dbReference type="EMBL" id="QMT40013.1"/>
    </source>
</evidence>
<reference evidence="1 2" key="1">
    <citation type="submission" date="2020-07" db="EMBL/GenBank/DDBJ databases">
        <title>Genomic diversity of species in the Neisseriaceae family.</title>
        <authorList>
            <person name="Vincent A.T."/>
            <person name="Bernet E."/>
            <person name="Veyrier F.J."/>
        </authorList>
    </citation>
    <scope>NUCLEOTIDE SEQUENCE [LARGE SCALE GENOMIC DNA]</scope>
    <source>
        <strain evidence="1 2">DSM 22244</strain>
    </source>
</reference>
<dbReference type="AlphaFoldDB" id="A0A7D7T5E0"/>
<proteinExistence type="predicted"/>
<dbReference type="KEGG" id="nsg:H3L94_09160"/>